<dbReference type="EMBL" id="CATNWA010005572">
    <property type="protein sequence ID" value="CAI9550256.1"/>
    <property type="molecule type" value="Genomic_DNA"/>
</dbReference>
<organism evidence="1 2">
    <name type="scientific">Staurois parvus</name>
    <dbReference type="NCBI Taxonomy" id="386267"/>
    <lineage>
        <taxon>Eukaryota</taxon>
        <taxon>Metazoa</taxon>
        <taxon>Chordata</taxon>
        <taxon>Craniata</taxon>
        <taxon>Vertebrata</taxon>
        <taxon>Euteleostomi</taxon>
        <taxon>Amphibia</taxon>
        <taxon>Batrachia</taxon>
        <taxon>Anura</taxon>
        <taxon>Neobatrachia</taxon>
        <taxon>Ranoidea</taxon>
        <taxon>Ranidae</taxon>
        <taxon>Staurois</taxon>
    </lineage>
</organism>
<accession>A0ABN9BRD6</accession>
<name>A0ABN9BRD6_9NEOB</name>
<reference evidence="1" key="1">
    <citation type="submission" date="2023-05" db="EMBL/GenBank/DDBJ databases">
        <authorList>
            <person name="Stuckert A."/>
        </authorList>
    </citation>
    <scope>NUCLEOTIDE SEQUENCE</scope>
</reference>
<keyword evidence="2" id="KW-1185">Reference proteome</keyword>
<proteinExistence type="predicted"/>
<comment type="caution">
    <text evidence="1">The sequence shown here is derived from an EMBL/GenBank/DDBJ whole genome shotgun (WGS) entry which is preliminary data.</text>
</comment>
<evidence type="ECO:0000313" key="2">
    <source>
        <dbReference type="Proteomes" id="UP001162483"/>
    </source>
</evidence>
<dbReference type="Proteomes" id="UP001162483">
    <property type="component" value="Unassembled WGS sequence"/>
</dbReference>
<gene>
    <name evidence="1" type="ORF">SPARVUS_LOCUS3484260</name>
</gene>
<protein>
    <submittedName>
        <fullName evidence="1">Uncharacterized protein</fullName>
    </submittedName>
</protein>
<sequence>MSLECTNHPKKYYRHPACKWISNSLNVQYCGPKVSNDSVSLSNDSVSLSNDSVSLSNDSVALKSLWP</sequence>
<evidence type="ECO:0000313" key="1">
    <source>
        <dbReference type="EMBL" id="CAI9550256.1"/>
    </source>
</evidence>